<proteinExistence type="predicted"/>
<dbReference type="EMBL" id="JBEPMJ010000001">
    <property type="protein sequence ID" value="MET3748953.1"/>
    <property type="molecule type" value="Genomic_DNA"/>
</dbReference>
<organism evidence="4 5">
    <name type="scientific">Blautia caecimuris</name>
    <dbReference type="NCBI Taxonomy" id="1796615"/>
    <lineage>
        <taxon>Bacteria</taxon>
        <taxon>Bacillati</taxon>
        <taxon>Bacillota</taxon>
        <taxon>Clostridia</taxon>
        <taxon>Lachnospirales</taxon>
        <taxon>Lachnospiraceae</taxon>
        <taxon>Blautia</taxon>
    </lineage>
</organism>
<dbReference type="PANTHER" id="PTHR47755">
    <property type="entry name" value="CELL DIVISION PROTEIN FTSX"/>
    <property type="match status" value="1"/>
</dbReference>
<dbReference type="PANTHER" id="PTHR47755:SF1">
    <property type="entry name" value="CELL DIVISION PROTEIN FTSX"/>
    <property type="match status" value="1"/>
</dbReference>
<dbReference type="InterPro" id="IPR004513">
    <property type="entry name" value="FtsX"/>
</dbReference>
<dbReference type="InterPro" id="IPR040690">
    <property type="entry name" value="FtsX_ECD"/>
</dbReference>
<gene>
    <name evidence="4" type="ORF">ABID24_000169</name>
</gene>
<evidence type="ECO:0000256" key="2">
    <source>
        <dbReference type="SAM" id="SignalP"/>
    </source>
</evidence>
<dbReference type="RefSeq" id="WP_330671270.1">
    <property type="nucleotide sequence ID" value="NZ_JANJZT010000001.1"/>
</dbReference>
<feature type="region of interest" description="Disordered" evidence="1">
    <location>
        <begin position="255"/>
        <end position="278"/>
    </location>
</feature>
<feature type="chain" id="PRO_5047536958" evidence="2">
    <location>
        <begin position="27"/>
        <end position="389"/>
    </location>
</feature>
<feature type="signal peptide" evidence="2">
    <location>
        <begin position="1"/>
        <end position="26"/>
    </location>
</feature>
<dbReference type="Gene3D" id="3.30.70.3040">
    <property type="match status" value="1"/>
</dbReference>
<sequence length="389" mass="43049">MKRKMAMILCISGTIVMAGSSAPVMAQEYSAADEIPITVFFDEGATREQIDRVEEQIRERKEVKEILYVSSDQAWEEFKDSYFQGSDVEEGFQDENPLSGSSHFKIYTEQLQDQPELAEYIENLDYVREVNCADAIEDSQSSLKDGIYTADFDTDSNMFHVNEAKDGKGTLTVKNGEMTIHVSLVSKSIVNLFSGKAEDAQKEGAKVLEPTEDEVTYSDGYKETVYGFDIPVPSLEEEFDVALLGKKGKWYDHKVSVSNPQPAENSEETGGSSEGKTAEELKLEDGDYTVEVALEGGSGKATVESPAEMKISDGKAMATITWSSPNYDYMIVDGEKYEMVNTEGNSVFDIPVAAFDTALEVKADTVAMSEPHEINYTLQFDSESVKKAE</sequence>
<dbReference type="Proteomes" id="UP001549106">
    <property type="component" value="Unassembled WGS sequence"/>
</dbReference>
<evidence type="ECO:0000256" key="1">
    <source>
        <dbReference type="SAM" id="MobiDB-lite"/>
    </source>
</evidence>
<name>A0ABV2LXM3_9FIRM</name>
<evidence type="ECO:0000313" key="5">
    <source>
        <dbReference type="Proteomes" id="UP001549106"/>
    </source>
</evidence>
<dbReference type="Pfam" id="PF18075">
    <property type="entry name" value="FtsX_ECD"/>
    <property type="match status" value="1"/>
</dbReference>
<keyword evidence="5" id="KW-1185">Reference proteome</keyword>
<protein>
    <submittedName>
        <fullName evidence="4">Uncharacterized protein with FMN-binding domain</fullName>
    </submittedName>
</protein>
<evidence type="ECO:0000313" key="4">
    <source>
        <dbReference type="EMBL" id="MET3748953.1"/>
    </source>
</evidence>
<comment type="caution">
    <text evidence="4">The sequence shown here is derived from an EMBL/GenBank/DDBJ whole genome shotgun (WGS) entry which is preliminary data.</text>
</comment>
<keyword evidence="2" id="KW-0732">Signal</keyword>
<accession>A0ABV2LXM3</accession>
<feature type="domain" description="FtsX extracellular" evidence="3">
    <location>
        <begin position="36"/>
        <end position="130"/>
    </location>
</feature>
<reference evidence="4 5" key="1">
    <citation type="submission" date="2024-06" db="EMBL/GenBank/DDBJ databases">
        <title>Genomic Encyclopedia of Type Strains, Phase IV (KMG-IV): sequencing the most valuable type-strain genomes for metagenomic binning, comparative biology and taxonomic classification.</title>
        <authorList>
            <person name="Goeker M."/>
        </authorList>
    </citation>
    <scope>NUCLEOTIDE SEQUENCE [LARGE SCALE GENOMIC DNA]</scope>
    <source>
        <strain evidence="4 5">DSM 29492</strain>
    </source>
</reference>
<evidence type="ECO:0000259" key="3">
    <source>
        <dbReference type="Pfam" id="PF18075"/>
    </source>
</evidence>